<evidence type="ECO:0000313" key="1">
    <source>
        <dbReference type="EMBL" id="JAS21206.1"/>
    </source>
</evidence>
<dbReference type="EMBL" id="GEDC01016092">
    <property type="protein sequence ID" value="JAS21206.1"/>
    <property type="molecule type" value="Transcribed_RNA"/>
</dbReference>
<accession>A0A1B6D6C8</accession>
<gene>
    <name evidence="1" type="ORF">g.44267</name>
</gene>
<proteinExistence type="predicted"/>
<name>A0A1B6D6C8_9HEMI</name>
<dbReference type="AlphaFoldDB" id="A0A1B6D6C8"/>
<feature type="non-terminal residue" evidence="1">
    <location>
        <position position="1"/>
    </location>
</feature>
<protein>
    <submittedName>
        <fullName evidence="1">Uncharacterized protein</fullName>
    </submittedName>
</protein>
<sequence length="122" mass="13626">FGHVKSKCKEQKDVCLNCSEPAHVSDFKKEKCLNAQKCANCTGGHHTLNGACPIMKNEQEIKRVMAIDNVSYFEAKKKLGLSKNNVKLNTNLDNNLNNLSIDKSMINYAEITKKGKAVKQEI</sequence>
<organism evidence="1">
    <name type="scientific">Clastoptera arizonana</name>
    <name type="common">Arizona spittle bug</name>
    <dbReference type="NCBI Taxonomy" id="38151"/>
    <lineage>
        <taxon>Eukaryota</taxon>
        <taxon>Metazoa</taxon>
        <taxon>Ecdysozoa</taxon>
        <taxon>Arthropoda</taxon>
        <taxon>Hexapoda</taxon>
        <taxon>Insecta</taxon>
        <taxon>Pterygota</taxon>
        <taxon>Neoptera</taxon>
        <taxon>Paraneoptera</taxon>
        <taxon>Hemiptera</taxon>
        <taxon>Auchenorrhyncha</taxon>
        <taxon>Cercopoidea</taxon>
        <taxon>Clastopteridae</taxon>
        <taxon>Clastoptera</taxon>
    </lineage>
</organism>
<reference evidence="1" key="1">
    <citation type="submission" date="2015-12" db="EMBL/GenBank/DDBJ databases">
        <title>De novo transcriptome assembly of four potential Pierce s Disease insect vectors from Arizona vineyards.</title>
        <authorList>
            <person name="Tassone E.E."/>
        </authorList>
    </citation>
    <scope>NUCLEOTIDE SEQUENCE</scope>
</reference>
<feature type="non-terminal residue" evidence="1">
    <location>
        <position position="122"/>
    </location>
</feature>